<keyword evidence="1" id="KW-0378">Hydrolase</keyword>
<evidence type="ECO:0000313" key="1">
    <source>
        <dbReference type="EMBL" id="SFI58655.1"/>
    </source>
</evidence>
<gene>
    <name evidence="1" type="ORF">SAMN05443292_3004</name>
</gene>
<keyword evidence="2" id="KW-1185">Reference proteome</keyword>
<dbReference type="EMBL" id="FOQT01000006">
    <property type="protein sequence ID" value="SFI58655.1"/>
    <property type="molecule type" value="Genomic_DNA"/>
</dbReference>
<name>A0A1I3JFF1_9FLAO</name>
<organism evidence="1 2">
    <name type="scientific">Halpernia frigidisoli</name>
    <dbReference type="NCBI Taxonomy" id="1125876"/>
    <lineage>
        <taxon>Bacteria</taxon>
        <taxon>Pseudomonadati</taxon>
        <taxon>Bacteroidota</taxon>
        <taxon>Flavobacteriia</taxon>
        <taxon>Flavobacteriales</taxon>
        <taxon>Weeksellaceae</taxon>
        <taxon>Chryseobacterium group</taxon>
        <taxon>Halpernia</taxon>
    </lineage>
</organism>
<dbReference type="AlphaFoldDB" id="A0A1I3JFF1"/>
<proteinExistence type="predicted"/>
<dbReference type="Pfam" id="PF09553">
    <property type="entry name" value="RE_Eco47II"/>
    <property type="match status" value="1"/>
</dbReference>
<evidence type="ECO:0000313" key="2">
    <source>
        <dbReference type="Proteomes" id="UP000198931"/>
    </source>
</evidence>
<sequence length="260" mass="30072">MKRQDLMKNKYVNFISDEHLLECVGNLNKSYLRAKNNITKRNFYSNKVDTIKLTFDAKFNDIDEESLIQSEILRQIDKSINNSIGTFHEQILGGIKGFEVGHLSGFDIKATDETLFADIKNKHNTMNSSSAESLFQKLSRYADDYKKSKCYWVQILAKNSFIELWKGEINGKEYSHSRVYKISGDQFYSLLSGEDDALLQLYKALPKAIKDYLHSIEHNNSITENSAIDEIKSETETSKRSILDQITFENYSYYLGFDKL</sequence>
<dbReference type="GO" id="GO:0009036">
    <property type="term" value="F:type II site-specific deoxyribonuclease activity"/>
    <property type="evidence" value="ECO:0007669"/>
    <property type="project" value="InterPro"/>
</dbReference>
<keyword evidence="1" id="KW-0255">Endonuclease</keyword>
<dbReference type="InterPro" id="IPR019057">
    <property type="entry name" value="Restrct_endonuc_II_Eco47II"/>
</dbReference>
<keyword evidence="1" id="KW-0540">Nuclease</keyword>
<dbReference type="STRING" id="1125876.SAMN05443292_3004"/>
<dbReference type="GO" id="GO:0003677">
    <property type="term" value="F:DNA binding"/>
    <property type="evidence" value="ECO:0007669"/>
    <property type="project" value="InterPro"/>
</dbReference>
<accession>A0A1I3JFF1</accession>
<reference evidence="1 2" key="1">
    <citation type="submission" date="2016-10" db="EMBL/GenBank/DDBJ databases">
        <authorList>
            <person name="de Groot N.N."/>
        </authorList>
    </citation>
    <scope>NUCLEOTIDE SEQUENCE [LARGE SCALE GENOMIC DNA]</scope>
    <source>
        <strain evidence="1 2">DSM 26000</strain>
    </source>
</reference>
<dbReference type="GO" id="GO:0009307">
    <property type="term" value="P:DNA restriction-modification system"/>
    <property type="evidence" value="ECO:0007669"/>
    <property type="project" value="InterPro"/>
</dbReference>
<dbReference type="Proteomes" id="UP000198931">
    <property type="component" value="Unassembled WGS sequence"/>
</dbReference>
<protein>
    <submittedName>
        <fullName evidence="1">Eco47II restriction endonuclease</fullName>
    </submittedName>
</protein>